<evidence type="ECO:0000313" key="5">
    <source>
        <dbReference type="Proteomes" id="UP000289738"/>
    </source>
</evidence>
<organism evidence="4 5">
    <name type="scientific">Arachis hypogaea</name>
    <name type="common">Peanut</name>
    <dbReference type="NCBI Taxonomy" id="3818"/>
    <lineage>
        <taxon>Eukaryota</taxon>
        <taxon>Viridiplantae</taxon>
        <taxon>Streptophyta</taxon>
        <taxon>Embryophyta</taxon>
        <taxon>Tracheophyta</taxon>
        <taxon>Spermatophyta</taxon>
        <taxon>Magnoliopsida</taxon>
        <taxon>eudicotyledons</taxon>
        <taxon>Gunneridae</taxon>
        <taxon>Pentapetalae</taxon>
        <taxon>rosids</taxon>
        <taxon>fabids</taxon>
        <taxon>Fabales</taxon>
        <taxon>Fabaceae</taxon>
        <taxon>Papilionoideae</taxon>
        <taxon>50 kb inversion clade</taxon>
        <taxon>dalbergioids sensu lato</taxon>
        <taxon>Dalbergieae</taxon>
        <taxon>Pterocarpus clade</taxon>
        <taxon>Arachis</taxon>
    </lineage>
</organism>
<keyword evidence="2" id="KW-0472">Membrane</keyword>
<accession>A0A445BFG3</accession>
<feature type="region of interest" description="Disordered" evidence="1">
    <location>
        <begin position="38"/>
        <end position="69"/>
    </location>
</feature>
<evidence type="ECO:0000313" key="4">
    <source>
        <dbReference type="EMBL" id="RYR37399.1"/>
    </source>
</evidence>
<dbReference type="InterPro" id="IPR014044">
    <property type="entry name" value="CAP_dom"/>
</dbReference>
<keyword evidence="2" id="KW-1133">Transmembrane helix</keyword>
<proteinExistence type="predicted"/>
<dbReference type="SMART" id="SM00198">
    <property type="entry name" value="SCP"/>
    <property type="match status" value="1"/>
</dbReference>
<dbReference type="AlphaFoldDB" id="A0A445BFG3"/>
<evidence type="ECO:0000256" key="1">
    <source>
        <dbReference type="SAM" id="MobiDB-lite"/>
    </source>
</evidence>
<keyword evidence="5" id="KW-1185">Reference proteome</keyword>
<reference evidence="4 5" key="1">
    <citation type="submission" date="2019-01" db="EMBL/GenBank/DDBJ databases">
        <title>Sequencing of cultivated peanut Arachis hypogaea provides insights into genome evolution and oil improvement.</title>
        <authorList>
            <person name="Chen X."/>
        </authorList>
    </citation>
    <scope>NUCLEOTIDE SEQUENCE [LARGE SCALE GENOMIC DNA]</scope>
    <source>
        <strain evidence="5">cv. Fuhuasheng</strain>
        <tissue evidence="4">Leaves</tissue>
    </source>
</reference>
<dbReference type="Proteomes" id="UP000289738">
    <property type="component" value="Chromosome A09"/>
</dbReference>
<evidence type="ECO:0000256" key="2">
    <source>
        <dbReference type="SAM" id="Phobius"/>
    </source>
</evidence>
<evidence type="ECO:0000259" key="3">
    <source>
        <dbReference type="SMART" id="SM00198"/>
    </source>
</evidence>
<dbReference type="Pfam" id="PF00188">
    <property type="entry name" value="CAP"/>
    <property type="match status" value="1"/>
</dbReference>
<keyword evidence="2" id="KW-0812">Transmembrane</keyword>
<sequence length="274" mass="30269">MHHTSPPLQPTKPSLSSDSDGFLISFLVTVLPPSLNSIDNDGGSNTHRNNDSDELNPCGDRPNGAGSSKAQRQRQLLLLRFWLAISSSGSLNNGDDDGIATASPHVAGAIMEMQLKIWVVIINFISIVPLFLMAQNLPKDYLKAHNDARIEVGVKPLKWDLQLTLHARNFVKKHISDCKEGLHDATFVGNKYGQNSAYHPGSVSGVEAVAEWLKHKTNYDYKSNSYIDGTFNCIVYGHIIWPATTYLGCARTKCHNYGGTLITCFYDRTIRSSH</sequence>
<feature type="transmembrane region" description="Helical" evidence="2">
    <location>
        <begin position="115"/>
        <end position="134"/>
    </location>
</feature>
<name>A0A445BFG3_ARAHY</name>
<dbReference type="STRING" id="3818.A0A445BFG3"/>
<dbReference type="SUPFAM" id="SSF55797">
    <property type="entry name" value="PR-1-like"/>
    <property type="match status" value="1"/>
</dbReference>
<dbReference type="PANTHER" id="PTHR10334">
    <property type="entry name" value="CYSTEINE-RICH SECRETORY PROTEIN-RELATED"/>
    <property type="match status" value="1"/>
</dbReference>
<comment type="caution">
    <text evidence="4">The sequence shown here is derived from an EMBL/GenBank/DDBJ whole genome shotgun (WGS) entry which is preliminary data.</text>
</comment>
<dbReference type="InterPro" id="IPR035940">
    <property type="entry name" value="CAP_sf"/>
</dbReference>
<gene>
    <name evidence="4" type="ORF">Ahy_A09g042291</name>
</gene>
<feature type="domain" description="SCP" evidence="3">
    <location>
        <begin position="136"/>
        <end position="274"/>
    </location>
</feature>
<dbReference type="InterPro" id="IPR001283">
    <property type="entry name" value="CRISP-related"/>
</dbReference>
<protein>
    <recommendedName>
        <fullName evidence="3">SCP domain-containing protein</fullName>
    </recommendedName>
</protein>
<dbReference type="EMBL" id="SDMP01000009">
    <property type="protein sequence ID" value="RYR37399.1"/>
    <property type="molecule type" value="Genomic_DNA"/>
</dbReference>
<feature type="compositionally biased region" description="Polar residues" evidence="1">
    <location>
        <begin position="38"/>
        <end position="47"/>
    </location>
</feature>
<dbReference type="Gene3D" id="3.40.33.10">
    <property type="entry name" value="CAP"/>
    <property type="match status" value="1"/>
</dbReference>